<dbReference type="GO" id="GO:0015562">
    <property type="term" value="F:efflux transmembrane transporter activity"/>
    <property type="evidence" value="ECO:0007669"/>
    <property type="project" value="InterPro"/>
</dbReference>
<evidence type="ECO:0000256" key="1">
    <source>
        <dbReference type="ARBA" id="ARBA00007613"/>
    </source>
</evidence>
<keyword evidence="2" id="KW-0812">Transmembrane</keyword>
<keyword evidence="2" id="KW-0732">Signal</keyword>
<evidence type="ECO:0000313" key="3">
    <source>
        <dbReference type="EMBL" id="AWB50637.1"/>
    </source>
</evidence>
<comment type="similarity">
    <text evidence="1 2">Belongs to the outer membrane factor (OMF) (TC 1.B.17) family.</text>
</comment>
<feature type="signal peptide" evidence="2">
    <location>
        <begin position="1"/>
        <end position="26"/>
    </location>
</feature>
<dbReference type="InterPro" id="IPR003423">
    <property type="entry name" value="OMP_efflux"/>
</dbReference>
<dbReference type="EMBL" id="CP028919">
    <property type="protein sequence ID" value="AWB50637.1"/>
    <property type="molecule type" value="Genomic_DNA"/>
</dbReference>
<dbReference type="PANTHER" id="PTHR30203">
    <property type="entry name" value="OUTER MEMBRANE CATION EFFLUX PROTEIN"/>
    <property type="match status" value="1"/>
</dbReference>
<keyword evidence="2" id="KW-0472">Membrane</keyword>
<evidence type="ECO:0000256" key="2">
    <source>
        <dbReference type="RuleBase" id="RU362097"/>
    </source>
</evidence>
<gene>
    <name evidence="3" type="ORF">HYN69_18740</name>
</gene>
<dbReference type="RefSeq" id="WP_108437442.1">
    <property type="nucleotide sequence ID" value="NZ_CP028919.1"/>
</dbReference>
<dbReference type="NCBIfam" id="TIGR01845">
    <property type="entry name" value="outer_NodT"/>
    <property type="match status" value="1"/>
</dbReference>
<feature type="chain" id="PRO_5015367915" evidence="2">
    <location>
        <begin position="27"/>
        <end position="447"/>
    </location>
</feature>
<dbReference type="AlphaFoldDB" id="A0A2S0US57"/>
<comment type="subcellular location">
    <subcellularLocation>
        <location evidence="2">Cell membrane</location>
        <topology evidence="2">Lipid-anchor</topology>
    </subcellularLocation>
</comment>
<evidence type="ECO:0000313" key="4">
    <source>
        <dbReference type="Proteomes" id="UP000244496"/>
    </source>
</evidence>
<dbReference type="Gene3D" id="1.20.1600.10">
    <property type="entry name" value="Outer membrane efflux proteins (OEP)"/>
    <property type="match status" value="1"/>
</dbReference>
<name>A0A2S0US57_9RHOB</name>
<sequence>MAFPFPASTRMLVVPALALITACAPAPSAERVIKASAAPAPVSAIESNAWWVAFNDPTLNSLVQTGLRQNLTVREAVERINEAAAFTQVTSGVGLTLGAESTRERADSLPINTAQGASLQGTWLIDIFGQTRLNRQAATARRDRAFFGADGARLALASEIATTYIDLRYAQEVRALTRRSLQSRQQSLDLISSQFEMGAATRLDVLRARQLVAASEARQPALEVAFDRAVNRLATLTLRPASDLQPLLQRGGPQPKARFTASKGVPAEAMRRRPDVQAAEQDFAEKMALIGVAQRDMLPSISLLGAVTARPGGGEGWSFGPRLNLPIFTGGANKANLSAAESRARQSWLVWQRTVLEAVEETRNALSAYQRDSRNIGAQQNLVSLSQETIELARSSYELGETDFLSILDTEVSLQDSREALAAAERDRAINYVRLSVATAGSVPPRR</sequence>
<dbReference type="PANTHER" id="PTHR30203:SF32">
    <property type="entry name" value="CATION EFFLUX SYSTEM PROTEIN CUSC"/>
    <property type="match status" value="1"/>
</dbReference>
<dbReference type="Proteomes" id="UP000244496">
    <property type="component" value="Plasmid unnamed1"/>
</dbReference>
<keyword evidence="2" id="KW-0449">Lipoprotein</keyword>
<keyword evidence="2" id="KW-1134">Transmembrane beta strand</keyword>
<dbReference type="OrthoDB" id="7181739at2"/>
<dbReference type="Gene3D" id="2.20.200.10">
    <property type="entry name" value="Outer membrane efflux proteins (OEP)"/>
    <property type="match status" value="1"/>
</dbReference>
<dbReference type="Pfam" id="PF02321">
    <property type="entry name" value="OEP"/>
    <property type="match status" value="2"/>
</dbReference>
<geneLocation type="plasmid" evidence="3">
    <name>unnamed1</name>
</geneLocation>
<keyword evidence="4" id="KW-1185">Reference proteome</keyword>
<dbReference type="InterPro" id="IPR010131">
    <property type="entry name" value="MdtP/NodT-like"/>
</dbReference>
<accession>A0A2S0US57</accession>
<dbReference type="GO" id="GO:0005886">
    <property type="term" value="C:plasma membrane"/>
    <property type="evidence" value="ECO:0007669"/>
    <property type="project" value="UniProtKB-SubCell"/>
</dbReference>
<organism evidence="3 4">
    <name type="scientific">Paragemmobacter aquarius</name>
    <dbReference type="NCBI Taxonomy" id="2169400"/>
    <lineage>
        <taxon>Bacteria</taxon>
        <taxon>Pseudomonadati</taxon>
        <taxon>Pseudomonadota</taxon>
        <taxon>Alphaproteobacteria</taxon>
        <taxon>Rhodobacterales</taxon>
        <taxon>Paracoccaceae</taxon>
        <taxon>Paragemmobacter</taxon>
    </lineage>
</organism>
<proteinExistence type="inferred from homology"/>
<keyword evidence="2" id="KW-0564">Palmitate</keyword>
<protein>
    <submittedName>
        <fullName evidence="3">RND transporter</fullName>
    </submittedName>
</protein>
<keyword evidence="3" id="KW-0614">Plasmid</keyword>
<reference evidence="3 4" key="1">
    <citation type="submission" date="2018-04" db="EMBL/GenBank/DDBJ databases">
        <title>Genome sequencing of Gemmobacter.</title>
        <authorList>
            <person name="Yi H."/>
            <person name="Baek M.-G."/>
        </authorList>
    </citation>
    <scope>NUCLEOTIDE SEQUENCE [LARGE SCALE GENOMIC DNA]</scope>
    <source>
        <strain evidence="3 4">HYN0069</strain>
        <plasmid evidence="4">Plasmid unnamed1</plasmid>
    </source>
</reference>
<dbReference type="SUPFAM" id="SSF56954">
    <property type="entry name" value="Outer membrane efflux proteins (OEP)"/>
    <property type="match status" value="1"/>
</dbReference>
<dbReference type="KEGG" id="geh:HYN69_18740"/>